<dbReference type="EMBL" id="PDCK01000043">
    <property type="protein sequence ID" value="PRQ30706.1"/>
    <property type="molecule type" value="Genomic_DNA"/>
</dbReference>
<evidence type="ECO:0000313" key="2">
    <source>
        <dbReference type="EMBL" id="PRQ30706.1"/>
    </source>
</evidence>
<gene>
    <name evidence="2" type="ORF">RchiOBHm_Chr5g0027511</name>
</gene>
<organism evidence="2 3">
    <name type="scientific">Rosa chinensis</name>
    <name type="common">China rose</name>
    <dbReference type="NCBI Taxonomy" id="74649"/>
    <lineage>
        <taxon>Eukaryota</taxon>
        <taxon>Viridiplantae</taxon>
        <taxon>Streptophyta</taxon>
        <taxon>Embryophyta</taxon>
        <taxon>Tracheophyta</taxon>
        <taxon>Spermatophyta</taxon>
        <taxon>Magnoliopsida</taxon>
        <taxon>eudicotyledons</taxon>
        <taxon>Gunneridae</taxon>
        <taxon>Pentapetalae</taxon>
        <taxon>rosids</taxon>
        <taxon>fabids</taxon>
        <taxon>Rosales</taxon>
        <taxon>Rosaceae</taxon>
        <taxon>Rosoideae</taxon>
        <taxon>Rosoideae incertae sedis</taxon>
        <taxon>Rosa</taxon>
    </lineage>
</organism>
<dbReference type="AlphaFoldDB" id="A0A2P6Q955"/>
<dbReference type="Proteomes" id="UP000238479">
    <property type="component" value="Chromosome 5"/>
</dbReference>
<sequence>MFMKLLMFGLLFESCGIDEVLWWNSEENIEKWLEVGGSVGERKGMGAALFLCSPFLKGWLVYIYAVVPH</sequence>
<feature type="chain" id="PRO_5015141910" evidence="1">
    <location>
        <begin position="18"/>
        <end position="69"/>
    </location>
</feature>
<name>A0A2P6Q955_ROSCH</name>
<keyword evidence="3" id="KW-1185">Reference proteome</keyword>
<dbReference type="Gramene" id="PRQ30706">
    <property type="protein sequence ID" value="PRQ30706"/>
    <property type="gene ID" value="RchiOBHm_Chr5g0027511"/>
</dbReference>
<feature type="signal peptide" evidence="1">
    <location>
        <begin position="1"/>
        <end position="17"/>
    </location>
</feature>
<accession>A0A2P6Q955</accession>
<protein>
    <submittedName>
        <fullName evidence="2">Uncharacterized protein</fullName>
    </submittedName>
</protein>
<reference evidence="2 3" key="1">
    <citation type="journal article" date="2018" name="Nat. Genet.">
        <title>The Rosa genome provides new insights in the design of modern roses.</title>
        <authorList>
            <person name="Bendahmane M."/>
        </authorList>
    </citation>
    <scope>NUCLEOTIDE SEQUENCE [LARGE SCALE GENOMIC DNA]</scope>
    <source>
        <strain evidence="3">cv. Old Blush</strain>
    </source>
</reference>
<proteinExistence type="predicted"/>
<comment type="caution">
    <text evidence="2">The sequence shown here is derived from an EMBL/GenBank/DDBJ whole genome shotgun (WGS) entry which is preliminary data.</text>
</comment>
<evidence type="ECO:0000256" key="1">
    <source>
        <dbReference type="SAM" id="SignalP"/>
    </source>
</evidence>
<keyword evidence="1" id="KW-0732">Signal</keyword>
<evidence type="ECO:0000313" key="3">
    <source>
        <dbReference type="Proteomes" id="UP000238479"/>
    </source>
</evidence>